<organism evidence="1 2">
    <name type="scientific">Escherichia phage 121Q</name>
    <dbReference type="NCBI Taxonomy" id="1555202"/>
    <lineage>
        <taxon>Viruses</taxon>
        <taxon>Duplodnaviria</taxon>
        <taxon>Heunggongvirae</taxon>
        <taxon>Uroviricota</taxon>
        <taxon>Caudoviricetes</taxon>
        <taxon>Asteriusvirus</taxon>
        <taxon>Asteriusvirus av121Q</taxon>
    </lineage>
</organism>
<sequence length="134" mass="16081">MNNEVEIIITPPIQSLDVSISDFLEKYYEWFNNDNIIYNHTLPDGFVELIELNSKSLYFCVEYNDYMTDEAYRFRCTLYPNYFSIGYKDYQYCTTNYSVEEEFQYNLLYPDLDYTIAVLLSKIMDFYKGKYSAA</sequence>
<dbReference type="GeneID" id="22111153"/>
<dbReference type="RefSeq" id="YP_009101707.1">
    <property type="nucleotide sequence ID" value="NC_025447.1"/>
</dbReference>
<dbReference type="EMBL" id="KM507819">
    <property type="protein sequence ID" value="AIT14010.1"/>
    <property type="molecule type" value="Genomic_DNA"/>
</dbReference>
<reference evidence="1 2" key="1">
    <citation type="submission" date="2014-09" db="EMBL/GenBank/DDBJ databases">
        <authorList>
            <person name="Lapin J.S."/>
            <person name="Pope W.H."/>
            <person name="Hua J."/>
            <person name="Ford M.E."/>
            <person name="Conway J.F."/>
            <person name="Hatfull G.F."/>
            <person name="Hendrix R.W."/>
        </authorList>
    </citation>
    <scope>NUCLEOTIDE SEQUENCE [LARGE SCALE GENOMIC DNA]</scope>
</reference>
<gene>
    <name evidence="1" type="primary">113</name>
    <name evidence="1" type="ORF">PBI_121Q_113</name>
</gene>
<evidence type="ECO:0000313" key="2">
    <source>
        <dbReference type="Proteomes" id="UP000029889"/>
    </source>
</evidence>
<evidence type="ECO:0000313" key="1">
    <source>
        <dbReference type="EMBL" id="AIT14010.1"/>
    </source>
</evidence>
<keyword evidence="2" id="KW-1185">Reference proteome</keyword>
<name>A0A097EX65_9CAUD</name>
<proteinExistence type="predicted"/>
<dbReference type="KEGG" id="vg:22111153"/>
<protein>
    <submittedName>
        <fullName evidence="1">Uncharacterized protein</fullName>
    </submittedName>
</protein>
<dbReference type="Proteomes" id="UP000029889">
    <property type="component" value="Segment"/>
</dbReference>
<accession>A0A097EX65</accession>